<name>A0A6N1NN67_9VIRU</name>
<dbReference type="GeneID" id="80516852"/>
<dbReference type="Gene3D" id="3.30.730.10">
    <property type="entry name" value="AP2/ERF domain"/>
    <property type="match status" value="1"/>
</dbReference>
<dbReference type="KEGG" id="vg:80516852"/>
<sequence>MKIFLNGKIKGYALIDDDDYELVCRYSWHKNKDGYVRTTVNGKTMSMHKLIMNASMTSIVDHINGIRHDNRKSNLRITTTLANAQNKKIYKNKISSRYKGVFYCKKIKKYQARVSIDHKSINLGYYINEIDAAKAYDMFIIHHNYNHMPLNFANKIVKYKSKKYITYKTNKDKKKVNYFGVHSDRNKYTARLYHNNKLIYIKHSVDPILCAKAYDKYVVENKIPNKKINFPDDYPNHNVIMIVKTKCEIIDDDASKINIIIENKSNTKAIIDKNDYDKIKFYKWYLHSSGYLYSKKDNKNIKLHRYIANVSNPLIYVDHIDSNPLNNSKSNLRISNKQKNTQNRKKILNSSSKFIGVSFNINNNKWISNICFHGVIVQIGIDIKEEYAARRRDLYIIENFPDEHFKLNFTWSNDAVILWKNKLIITQQSAFNYFKQIKRYTGIIIDALNHNDIEKAETIKKILNIKIKNKICMNGEFIGF</sequence>
<dbReference type="EMBL" id="MF405918">
    <property type="protein sequence ID" value="QKU33558.1"/>
    <property type="molecule type" value="Genomic_DNA"/>
</dbReference>
<dbReference type="Gene3D" id="3.90.75.20">
    <property type="match status" value="2"/>
</dbReference>
<dbReference type="GO" id="GO:0003677">
    <property type="term" value="F:DNA binding"/>
    <property type="evidence" value="ECO:0007669"/>
    <property type="project" value="InterPro"/>
</dbReference>
<reference evidence="1" key="1">
    <citation type="submission" date="2017-06" db="EMBL/GenBank/DDBJ databases">
        <authorList>
            <person name="Assis F.L."/>
            <person name="Abrahao J.S."/>
            <person name="Silva L."/>
            <person name="Khalil J.B."/>
            <person name="Rodrigues R."/>
            <person name="Silva L.S."/>
            <person name="Boratto P."/>
            <person name="Andrade M."/>
            <person name="Kroon E.G."/>
            <person name="Ribeiro B."/>
            <person name="Bergier I."/>
            <person name="Seligmann H."/>
            <person name="Ghigo E."/>
            <person name="Colson P."/>
            <person name="Levasseur A."/>
            <person name="Raoult D."/>
            <person name="Scola B.L."/>
        </authorList>
    </citation>
    <scope>NUCLEOTIDE SEQUENCE</scope>
    <source>
        <strain evidence="1">Deep ocean</strain>
    </source>
</reference>
<dbReference type="InterPro" id="IPR044925">
    <property type="entry name" value="His-Me_finger_sf"/>
</dbReference>
<dbReference type="RefSeq" id="YP_010780161.1">
    <property type="nucleotide sequence ID" value="NC_075038.1"/>
</dbReference>
<dbReference type="InterPro" id="IPR016177">
    <property type="entry name" value="DNA-bd_dom_sf"/>
</dbReference>
<dbReference type="GO" id="GO:0003700">
    <property type="term" value="F:DNA-binding transcription factor activity"/>
    <property type="evidence" value="ECO:0007669"/>
    <property type="project" value="InterPro"/>
</dbReference>
<dbReference type="SUPFAM" id="SSF54171">
    <property type="entry name" value="DNA-binding domain"/>
    <property type="match status" value="1"/>
</dbReference>
<dbReference type="SUPFAM" id="SSF54060">
    <property type="entry name" value="His-Me finger endonucleases"/>
    <property type="match status" value="2"/>
</dbReference>
<organism evidence="1">
    <name type="scientific">Tupanvirus deep ocean</name>
    <dbReference type="NCBI Taxonomy" id="2126984"/>
    <lineage>
        <taxon>Viruses</taxon>
        <taxon>Varidnaviria</taxon>
        <taxon>Bamfordvirae</taxon>
        <taxon>Nucleocytoviricota</taxon>
        <taxon>Megaviricetes</taxon>
        <taxon>Imitervirales</taxon>
        <taxon>Mimiviridae</taxon>
        <taxon>Megamimivirinae</taxon>
        <taxon>Tupanvirus</taxon>
        <taxon>Tupanvirus altamarinense</taxon>
    </lineage>
</organism>
<proteinExistence type="predicted"/>
<reference evidence="1" key="2">
    <citation type="journal article" date="2018" name="Nat. Commun.">
        <title>Tailed giant Tupanvirus possesses the most complete translational apparatus of the known virosphere.</title>
        <authorList>
            <person name="Abrahao J."/>
            <person name="Silva L."/>
            <person name="Silva L.S."/>
            <person name="Khalil J.Y.B."/>
            <person name="Rodrigues R."/>
            <person name="Arantes T."/>
            <person name="Assis F."/>
            <person name="Boratto P."/>
            <person name="Andrade M."/>
            <person name="Kroon E.G."/>
            <person name="Ribeiro B."/>
            <person name="Bergier I."/>
            <person name="Seligmann H."/>
            <person name="Ghigo E."/>
            <person name="Colson P."/>
            <person name="Levasseur A."/>
            <person name="Kroemer G."/>
            <person name="Raoult D."/>
            <person name="La Scola B."/>
        </authorList>
    </citation>
    <scope>NUCLEOTIDE SEQUENCE [LARGE SCALE GENOMIC DNA]</scope>
    <source>
        <strain evidence="1">Deep ocean</strain>
    </source>
</reference>
<accession>A0A6N1NN67</accession>
<dbReference type="InterPro" id="IPR036955">
    <property type="entry name" value="AP2/ERF_dom_sf"/>
</dbReference>
<protein>
    <submittedName>
        <fullName evidence="1">Uncharacterized protein</fullName>
    </submittedName>
</protein>
<evidence type="ECO:0000313" key="1">
    <source>
        <dbReference type="EMBL" id="QKU33558.1"/>
    </source>
</evidence>